<reference evidence="2" key="1">
    <citation type="journal article" date="2015" name="Front. Microbiol.">
        <title>Combining genomic sequencing methods to explore viral diversity and reveal potential virus-host interactions.</title>
        <authorList>
            <person name="Chow C.E."/>
            <person name="Winget D.M."/>
            <person name="White R.A.III."/>
            <person name="Hallam S.J."/>
            <person name="Suttle C.A."/>
        </authorList>
    </citation>
    <scope>NUCLEOTIDE SEQUENCE</scope>
    <source>
        <strain evidence="2">Anoxic3_1</strain>
    </source>
</reference>
<evidence type="ECO:0000313" key="2">
    <source>
        <dbReference type="EMBL" id="AKH45938.1"/>
    </source>
</evidence>
<proteinExistence type="predicted"/>
<reference evidence="2" key="2">
    <citation type="submission" date="2015-03" db="EMBL/GenBank/DDBJ databases">
        <authorList>
            <person name="Chow C.-E.T."/>
            <person name="Winget D.M."/>
            <person name="White R.A.III."/>
            <person name="Hallam S.J."/>
            <person name="Suttle C.A."/>
        </authorList>
    </citation>
    <scope>NUCLEOTIDE SEQUENCE</scope>
    <source>
        <strain evidence="2">Anoxic3_1</strain>
    </source>
</reference>
<organism evidence="2">
    <name type="scientific">uncultured marine virus</name>
    <dbReference type="NCBI Taxonomy" id="186617"/>
    <lineage>
        <taxon>Viruses</taxon>
        <taxon>environmental samples</taxon>
    </lineage>
</organism>
<dbReference type="EMBL" id="KR029577">
    <property type="protein sequence ID" value="AKH45938.1"/>
    <property type="molecule type" value="Genomic_DNA"/>
</dbReference>
<name>A0A0F7L379_9VIRU</name>
<sequence length="58" mass="6644">MRWWRYCALIRLSSQRGSTGHGGPSHSAWPLPMLEPLPPTRKAPSPSLLRPRSREPPW</sequence>
<protein>
    <submittedName>
        <fullName evidence="2">Uncharacterized protein</fullName>
    </submittedName>
</protein>
<evidence type="ECO:0000256" key="1">
    <source>
        <dbReference type="SAM" id="MobiDB-lite"/>
    </source>
</evidence>
<feature type="region of interest" description="Disordered" evidence="1">
    <location>
        <begin position="15"/>
        <end position="58"/>
    </location>
</feature>
<accession>A0A0F7L379</accession>